<keyword evidence="2" id="KW-1185">Reference proteome</keyword>
<dbReference type="AlphaFoldDB" id="A0A9D4RMZ6"/>
<comment type="caution">
    <text evidence="1">The sequence shown here is derived from an EMBL/GenBank/DDBJ whole genome shotgun (WGS) entry which is preliminary data.</text>
</comment>
<organism evidence="1 2">
    <name type="scientific">Dreissena polymorpha</name>
    <name type="common">Zebra mussel</name>
    <name type="synonym">Mytilus polymorpha</name>
    <dbReference type="NCBI Taxonomy" id="45954"/>
    <lineage>
        <taxon>Eukaryota</taxon>
        <taxon>Metazoa</taxon>
        <taxon>Spiralia</taxon>
        <taxon>Lophotrochozoa</taxon>
        <taxon>Mollusca</taxon>
        <taxon>Bivalvia</taxon>
        <taxon>Autobranchia</taxon>
        <taxon>Heteroconchia</taxon>
        <taxon>Euheterodonta</taxon>
        <taxon>Imparidentia</taxon>
        <taxon>Neoheterodontei</taxon>
        <taxon>Myida</taxon>
        <taxon>Dreissenoidea</taxon>
        <taxon>Dreissenidae</taxon>
        <taxon>Dreissena</taxon>
    </lineage>
</organism>
<reference evidence="1" key="2">
    <citation type="submission" date="2020-11" db="EMBL/GenBank/DDBJ databases">
        <authorList>
            <person name="McCartney M.A."/>
            <person name="Auch B."/>
            <person name="Kono T."/>
            <person name="Mallez S."/>
            <person name="Becker A."/>
            <person name="Gohl D.M."/>
            <person name="Silverstein K.A.T."/>
            <person name="Koren S."/>
            <person name="Bechman K.B."/>
            <person name="Herman A."/>
            <person name="Abrahante J.E."/>
            <person name="Garbe J."/>
        </authorList>
    </citation>
    <scope>NUCLEOTIDE SEQUENCE</scope>
    <source>
        <strain evidence="1">Duluth1</strain>
        <tissue evidence="1">Whole animal</tissue>
    </source>
</reference>
<evidence type="ECO:0000313" key="2">
    <source>
        <dbReference type="Proteomes" id="UP000828390"/>
    </source>
</evidence>
<dbReference type="Proteomes" id="UP000828390">
    <property type="component" value="Unassembled WGS sequence"/>
</dbReference>
<sequence>MPVQSKVSMPKGHPFIHSSPEAVLYSFEDFVPRVQESIAHHPTHLSEATTQPYDIKNIPDSQFSEVDNGIGIHEDSK</sequence>
<proteinExistence type="predicted"/>
<protein>
    <submittedName>
        <fullName evidence="1">Uncharacterized protein</fullName>
    </submittedName>
</protein>
<accession>A0A9D4RMZ6</accession>
<reference evidence="1" key="1">
    <citation type="journal article" date="2019" name="bioRxiv">
        <title>The Genome of the Zebra Mussel, Dreissena polymorpha: A Resource for Invasive Species Research.</title>
        <authorList>
            <person name="McCartney M.A."/>
            <person name="Auch B."/>
            <person name="Kono T."/>
            <person name="Mallez S."/>
            <person name="Zhang Y."/>
            <person name="Obille A."/>
            <person name="Becker A."/>
            <person name="Abrahante J.E."/>
            <person name="Garbe J."/>
            <person name="Badalamenti J.P."/>
            <person name="Herman A."/>
            <person name="Mangelson H."/>
            <person name="Liachko I."/>
            <person name="Sullivan S."/>
            <person name="Sone E.D."/>
            <person name="Koren S."/>
            <person name="Silverstein K.A.T."/>
            <person name="Beckman K.B."/>
            <person name="Gohl D.M."/>
        </authorList>
    </citation>
    <scope>NUCLEOTIDE SEQUENCE</scope>
    <source>
        <strain evidence="1">Duluth1</strain>
        <tissue evidence="1">Whole animal</tissue>
    </source>
</reference>
<gene>
    <name evidence="1" type="ORF">DPMN_035527</name>
</gene>
<dbReference type="EMBL" id="JAIWYP010000002">
    <property type="protein sequence ID" value="KAH3872312.1"/>
    <property type="molecule type" value="Genomic_DNA"/>
</dbReference>
<evidence type="ECO:0000313" key="1">
    <source>
        <dbReference type="EMBL" id="KAH3872312.1"/>
    </source>
</evidence>
<name>A0A9D4RMZ6_DREPO</name>